<proteinExistence type="predicted"/>
<name>A0A6M1RGX9_9BACT</name>
<reference evidence="2 3" key="1">
    <citation type="submission" date="2020-02" db="EMBL/GenBank/DDBJ databases">
        <title>Draft genome sequence of Limisphaera ngatamarikiensis NGM72.4T, a thermophilic Verrucomicrobia grouped in subdivision 3.</title>
        <authorList>
            <person name="Carere C.R."/>
            <person name="Steen J."/>
            <person name="Hugenholtz P."/>
            <person name="Stott M.B."/>
        </authorList>
    </citation>
    <scope>NUCLEOTIDE SEQUENCE [LARGE SCALE GENOMIC DNA]</scope>
    <source>
        <strain evidence="2 3">NGM72.4</strain>
    </source>
</reference>
<gene>
    <name evidence="2" type="ORF">G4L39_07885</name>
</gene>
<evidence type="ECO:0000256" key="1">
    <source>
        <dbReference type="SAM" id="Phobius"/>
    </source>
</evidence>
<keyword evidence="1" id="KW-0472">Membrane</keyword>
<dbReference type="Proteomes" id="UP000477311">
    <property type="component" value="Unassembled WGS sequence"/>
</dbReference>
<dbReference type="Pfam" id="PF19451">
    <property type="entry name" value="DUF5989"/>
    <property type="match status" value="1"/>
</dbReference>
<evidence type="ECO:0000313" key="2">
    <source>
        <dbReference type="EMBL" id="NGO39318.1"/>
    </source>
</evidence>
<comment type="caution">
    <text evidence="2">The sequence shown here is derived from an EMBL/GenBank/DDBJ whole genome shotgun (WGS) entry which is preliminary data.</text>
</comment>
<keyword evidence="3" id="KW-1185">Reference proteome</keyword>
<dbReference type="AlphaFoldDB" id="A0A6M1RGX9"/>
<dbReference type="EMBL" id="JAAKYA010000052">
    <property type="protein sequence ID" value="NGO39318.1"/>
    <property type="molecule type" value="Genomic_DNA"/>
</dbReference>
<keyword evidence="1" id="KW-1133">Transmembrane helix</keyword>
<accession>A0A6M1RGX9</accession>
<organism evidence="2 3">
    <name type="scientific">Limisphaera ngatamarikiensis</name>
    <dbReference type="NCBI Taxonomy" id="1324935"/>
    <lineage>
        <taxon>Bacteria</taxon>
        <taxon>Pseudomonadati</taxon>
        <taxon>Verrucomicrobiota</taxon>
        <taxon>Verrucomicrobiia</taxon>
        <taxon>Limisphaerales</taxon>
        <taxon>Limisphaeraceae</taxon>
        <taxon>Limisphaera</taxon>
    </lineage>
</organism>
<evidence type="ECO:0000313" key="3">
    <source>
        <dbReference type="Proteomes" id="UP000477311"/>
    </source>
</evidence>
<keyword evidence="1" id="KW-0812">Transmembrane</keyword>
<feature type="transmembrane region" description="Helical" evidence="1">
    <location>
        <begin position="20"/>
        <end position="47"/>
    </location>
</feature>
<dbReference type="RefSeq" id="WP_165107265.1">
    <property type="nucleotide sequence ID" value="NZ_JAAKYA010000052.1"/>
</dbReference>
<dbReference type="InterPro" id="IPR046031">
    <property type="entry name" value="DUF5989"/>
</dbReference>
<sequence>MWSLLKEFWAFARREKKWWLVPLVLILLAVGAVLVFTSSGGIVWALYPFM</sequence>
<protein>
    <submittedName>
        <fullName evidence="2">Uncharacterized protein</fullName>
    </submittedName>
</protein>